<dbReference type="Proteomes" id="UP001302602">
    <property type="component" value="Unassembled WGS sequence"/>
</dbReference>
<name>A0AAN6Z4R7_9PEZI</name>
<dbReference type="PANTHER" id="PTHR43539">
    <property type="entry name" value="FLAVIN-BINDING MONOOXYGENASE-LIKE PROTEIN (AFU_ORTHOLOGUE AFUA_4G09220)"/>
    <property type="match status" value="1"/>
</dbReference>
<organism evidence="2 3">
    <name type="scientific">Parathielavia appendiculata</name>
    <dbReference type="NCBI Taxonomy" id="2587402"/>
    <lineage>
        <taxon>Eukaryota</taxon>
        <taxon>Fungi</taxon>
        <taxon>Dikarya</taxon>
        <taxon>Ascomycota</taxon>
        <taxon>Pezizomycotina</taxon>
        <taxon>Sordariomycetes</taxon>
        <taxon>Sordariomycetidae</taxon>
        <taxon>Sordariales</taxon>
        <taxon>Chaetomiaceae</taxon>
        <taxon>Parathielavia</taxon>
    </lineage>
</organism>
<comment type="caution">
    <text evidence="2">The sequence shown here is derived from an EMBL/GenBank/DDBJ whole genome shotgun (WGS) entry which is preliminary data.</text>
</comment>
<sequence length="693" mass="75868">MTIIKNFQLQHLTRNEVRKPLSGPVHTLPSGIDMAASQATTPSLGEYPPAVDLRAMMRAHPLPVISEEMIDETVMTGDEPTKQALVVLGSLNAALVNADVEALRRCFFPGQAYWKDSLALTWHLRTFKTPGGIAASLMQTTKLRGMLEDIIRLDGEAQFVPATPVLQFIDGNLTFTTRSPAAACKGRMLLLPAANDGRVEWKIWILSTYVEELEQHPENELMLQSPGRQLEGLEKFETNVFIIGGGNAAITLAARLKALGVDSVMAERNAKPGDNWALRYDCMRFHIPTSCCEMPYMSYAQELQTPHLLSRDELVEQVRRYVKTFNLNMITSARIQSTVYDKSEKRWVVKFQTPGGQKTAFAKHLVQATGFGSQEPYLPPMKDAGLYQGISVHSQHFKSGTALAEKGIKSVLVIGSANTAFDVLEDCHAAGLNATMVVRSPTYIVPIEYVRDRRAIGAYDLGGVDRMDRLLMTMPTWVDGQLLRGLLGQMAWQEPDRYSALAAAGFPVVDSRDPEASLTHHLLERAGGHYVDVGGTKLISEGKVGLKAGVEPVAYTATGLRFSDGSSMDADAVVWCTGFADKNARETAAKILGGGLGTSNGAGNRADVLGPDEIASRLDATLGVDAEGEIRGMWKRHLCISNFWIMGGHTQQHRWHSQTLALQIKAELEGILPPAYRETSELGKVRNRLSGGN</sequence>
<accession>A0AAN6Z4R7</accession>
<dbReference type="Pfam" id="PF13738">
    <property type="entry name" value="Pyr_redox_3"/>
    <property type="match status" value="1"/>
</dbReference>
<keyword evidence="1" id="KW-0560">Oxidoreductase</keyword>
<dbReference type="GO" id="GO:0004497">
    <property type="term" value="F:monooxygenase activity"/>
    <property type="evidence" value="ECO:0007669"/>
    <property type="project" value="TreeGrafter"/>
</dbReference>
<keyword evidence="3" id="KW-1185">Reference proteome</keyword>
<dbReference type="InterPro" id="IPR036188">
    <property type="entry name" value="FAD/NAD-bd_sf"/>
</dbReference>
<reference evidence="2" key="2">
    <citation type="submission" date="2023-05" db="EMBL/GenBank/DDBJ databases">
        <authorList>
            <consortium name="Lawrence Berkeley National Laboratory"/>
            <person name="Steindorff A."/>
            <person name="Hensen N."/>
            <person name="Bonometti L."/>
            <person name="Westerberg I."/>
            <person name="Brannstrom I.O."/>
            <person name="Guillou S."/>
            <person name="Cros-Aarteil S."/>
            <person name="Calhoun S."/>
            <person name="Haridas S."/>
            <person name="Kuo A."/>
            <person name="Mondo S."/>
            <person name="Pangilinan J."/>
            <person name="Riley R."/>
            <person name="Labutti K."/>
            <person name="Andreopoulos B."/>
            <person name="Lipzen A."/>
            <person name="Chen C."/>
            <person name="Yanf M."/>
            <person name="Daum C."/>
            <person name="Ng V."/>
            <person name="Clum A."/>
            <person name="Ohm R."/>
            <person name="Martin F."/>
            <person name="Silar P."/>
            <person name="Natvig D."/>
            <person name="Lalanne C."/>
            <person name="Gautier V."/>
            <person name="Ament-Velasquez S.L."/>
            <person name="Kruys A."/>
            <person name="Hutchinson M.I."/>
            <person name="Powell A.J."/>
            <person name="Barry K."/>
            <person name="Miller A.N."/>
            <person name="Grigoriev I.V."/>
            <person name="Debuchy R."/>
            <person name="Gladieux P."/>
            <person name="Thoren M.H."/>
            <person name="Johannesson H."/>
        </authorList>
    </citation>
    <scope>NUCLEOTIDE SEQUENCE</scope>
    <source>
        <strain evidence="2">CBS 731.68</strain>
    </source>
</reference>
<evidence type="ECO:0000313" key="3">
    <source>
        <dbReference type="Proteomes" id="UP001302602"/>
    </source>
</evidence>
<proteinExistence type="predicted"/>
<dbReference type="PANTHER" id="PTHR43539:SF68">
    <property type="entry name" value="FLAVIN-BINDING MONOOXYGENASE-LIKE PROTEIN (AFU_ORTHOLOGUE AFUA_4G09220)"/>
    <property type="match status" value="1"/>
</dbReference>
<evidence type="ECO:0000313" key="2">
    <source>
        <dbReference type="EMBL" id="KAK4125615.1"/>
    </source>
</evidence>
<dbReference type="GeneID" id="87823326"/>
<dbReference type="SUPFAM" id="SSF51905">
    <property type="entry name" value="FAD/NAD(P)-binding domain"/>
    <property type="match status" value="1"/>
</dbReference>
<reference evidence="2" key="1">
    <citation type="journal article" date="2023" name="Mol. Phylogenet. Evol.">
        <title>Genome-scale phylogeny and comparative genomics of the fungal order Sordariales.</title>
        <authorList>
            <person name="Hensen N."/>
            <person name="Bonometti L."/>
            <person name="Westerberg I."/>
            <person name="Brannstrom I.O."/>
            <person name="Guillou S."/>
            <person name="Cros-Aarteil S."/>
            <person name="Calhoun S."/>
            <person name="Haridas S."/>
            <person name="Kuo A."/>
            <person name="Mondo S."/>
            <person name="Pangilinan J."/>
            <person name="Riley R."/>
            <person name="LaButti K."/>
            <person name="Andreopoulos B."/>
            <person name="Lipzen A."/>
            <person name="Chen C."/>
            <person name="Yan M."/>
            <person name="Daum C."/>
            <person name="Ng V."/>
            <person name="Clum A."/>
            <person name="Steindorff A."/>
            <person name="Ohm R.A."/>
            <person name="Martin F."/>
            <person name="Silar P."/>
            <person name="Natvig D.O."/>
            <person name="Lalanne C."/>
            <person name="Gautier V."/>
            <person name="Ament-Velasquez S.L."/>
            <person name="Kruys A."/>
            <person name="Hutchinson M.I."/>
            <person name="Powell A.J."/>
            <person name="Barry K."/>
            <person name="Miller A.N."/>
            <person name="Grigoriev I.V."/>
            <person name="Debuchy R."/>
            <person name="Gladieux P."/>
            <person name="Hiltunen Thoren M."/>
            <person name="Johannesson H."/>
        </authorList>
    </citation>
    <scope>NUCLEOTIDE SEQUENCE</scope>
    <source>
        <strain evidence="2">CBS 731.68</strain>
    </source>
</reference>
<dbReference type="Gene3D" id="3.50.50.60">
    <property type="entry name" value="FAD/NAD(P)-binding domain"/>
    <property type="match status" value="2"/>
</dbReference>
<dbReference type="EMBL" id="MU853225">
    <property type="protein sequence ID" value="KAK4125615.1"/>
    <property type="molecule type" value="Genomic_DNA"/>
</dbReference>
<dbReference type="RefSeq" id="XP_062649386.1">
    <property type="nucleotide sequence ID" value="XM_062786558.1"/>
</dbReference>
<evidence type="ECO:0000256" key="1">
    <source>
        <dbReference type="ARBA" id="ARBA00023002"/>
    </source>
</evidence>
<protein>
    <submittedName>
        <fullName evidence="2">FAD/NAD(P)-binding domain-containing protein</fullName>
    </submittedName>
</protein>
<dbReference type="AlphaFoldDB" id="A0AAN6Z4R7"/>
<gene>
    <name evidence="2" type="ORF">N657DRAFT_272399</name>
</gene>
<dbReference type="InterPro" id="IPR050982">
    <property type="entry name" value="Auxin_biosynth/cation_transpt"/>
</dbReference>
<dbReference type="GO" id="GO:0050660">
    <property type="term" value="F:flavin adenine dinucleotide binding"/>
    <property type="evidence" value="ECO:0007669"/>
    <property type="project" value="TreeGrafter"/>
</dbReference>